<feature type="transmembrane region" description="Helical" evidence="1">
    <location>
        <begin position="36"/>
        <end position="56"/>
    </location>
</feature>
<dbReference type="PATRIC" id="fig|317.174.peg.3486"/>
<feature type="transmembrane region" description="Helical" evidence="1">
    <location>
        <begin position="122"/>
        <end position="143"/>
    </location>
</feature>
<evidence type="ECO:0000256" key="1">
    <source>
        <dbReference type="SAM" id="Phobius"/>
    </source>
</evidence>
<accession>A0A085V4E1</accession>
<sequence>MMIELFWYIIFLAVSILLMLPSLWAKRASSRSGFTIALYHIFFTYNVTFMIIHLGISRTGNIPLTDIEDAPFIDLFSFIVALIYGYMMASLRKPDQYSESNTIFYKAADGTRKPITINLDRAVYFLRVALLVFGGAIFYTVVFNYALSAMISLEPQQWRLVDYITYPTFVAFGIWGVRIHHRKHGYTL</sequence>
<feature type="transmembrane region" description="Helical" evidence="1">
    <location>
        <begin position="6"/>
        <end position="24"/>
    </location>
</feature>
<keyword evidence="1" id="KW-1133">Transmembrane helix</keyword>
<keyword evidence="1" id="KW-0472">Membrane</keyword>
<name>A0A085V4E1_PSESX</name>
<feature type="transmembrane region" description="Helical" evidence="1">
    <location>
        <begin position="71"/>
        <end position="89"/>
    </location>
</feature>
<proteinExistence type="predicted"/>
<dbReference type="EMBL" id="JPQT01000111">
    <property type="protein sequence ID" value="KFE50304.1"/>
    <property type="molecule type" value="Genomic_DNA"/>
</dbReference>
<dbReference type="AlphaFoldDB" id="A0A085V4E1"/>
<evidence type="ECO:0000313" key="3">
    <source>
        <dbReference type="Proteomes" id="UP000028643"/>
    </source>
</evidence>
<organism evidence="2 3">
    <name type="scientific">Pseudomonas syringae</name>
    <dbReference type="NCBI Taxonomy" id="317"/>
    <lineage>
        <taxon>Bacteria</taxon>
        <taxon>Pseudomonadati</taxon>
        <taxon>Pseudomonadota</taxon>
        <taxon>Gammaproteobacteria</taxon>
        <taxon>Pseudomonadales</taxon>
        <taxon>Pseudomonadaceae</taxon>
        <taxon>Pseudomonas</taxon>
    </lineage>
</organism>
<keyword evidence="1" id="KW-0812">Transmembrane</keyword>
<reference evidence="2 3" key="1">
    <citation type="submission" date="2014-07" db="EMBL/GenBank/DDBJ databases">
        <title>Draft Genome Sequences of Environmental Pseudomonas syringae strains.</title>
        <authorList>
            <person name="Baltrus D.A."/>
            <person name="Berge O."/>
            <person name="Morris C."/>
        </authorList>
    </citation>
    <scope>NUCLEOTIDE SEQUENCE [LARGE SCALE GENOMIC DNA]</scope>
    <source>
        <strain evidence="2 3">CEB003</strain>
    </source>
</reference>
<dbReference type="Proteomes" id="UP000028643">
    <property type="component" value="Unassembled WGS sequence"/>
</dbReference>
<evidence type="ECO:0000313" key="2">
    <source>
        <dbReference type="EMBL" id="KFE50304.1"/>
    </source>
</evidence>
<feature type="transmembrane region" description="Helical" evidence="1">
    <location>
        <begin position="163"/>
        <end position="180"/>
    </location>
</feature>
<comment type="caution">
    <text evidence="2">The sequence shown here is derived from an EMBL/GenBank/DDBJ whole genome shotgun (WGS) entry which is preliminary data.</text>
</comment>
<protein>
    <submittedName>
        <fullName evidence="2">Uncharacterized protein</fullName>
    </submittedName>
</protein>
<gene>
    <name evidence="2" type="ORF">IV02_17050</name>
</gene>